<dbReference type="Proteomes" id="UP000681722">
    <property type="component" value="Unassembled WGS sequence"/>
</dbReference>
<proteinExistence type="predicted"/>
<name>A0A814E7D7_9BILA</name>
<dbReference type="EMBL" id="CAJOBC010002558">
    <property type="protein sequence ID" value="CAF3738994.1"/>
    <property type="molecule type" value="Genomic_DNA"/>
</dbReference>
<evidence type="ECO:0000313" key="6">
    <source>
        <dbReference type="EMBL" id="CAF3738994.1"/>
    </source>
</evidence>
<evidence type="ECO:0000313" key="1">
    <source>
        <dbReference type="EMBL" id="CAF0722364.1"/>
    </source>
</evidence>
<sequence>MLNKRTCNELIDDNDKQIKEPTIVGEIRVGRRLYEKGFWDPMVPGYKNIVVLMPGSPIQTDELNYGMLGPYSLKNDREQIMENVWQFSRIWKQVPKTTQYYPRKRHIITWNHSAEIHMNDNQELTNAYWNWREKGMNNKYFVRWPTGGKNMEEIQFAFRSEDVQPHTTIIPNDYRLSYIESRKKIYLPVYTSLVKKHPKFQELVNYHRSGENLLIIEVDGPHEESLPYYKNKYDVNDTFIENHTMLMTLENNKIMINDDKHPWGHGYALAMAVANVDENEQWI</sequence>
<dbReference type="EMBL" id="CAJOBA010000012">
    <property type="protein sequence ID" value="CAF3494226.1"/>
    <property type="molecule type" value="Genomic_DNA"/>
</dbReference>
<evidence type="ECO:0000313" key="7">
    <source>
        <dbReference type="Proteomes" id="UP000663829"/>
    </source>
</evidence>
<evidence type="ECO:0000313" key="3">
    <source>
        <dbReference type="EMBL" id="CAF0965280.1"/>
    </source>
</evidence>
<evidence type="ECO:0000313" key="2">
    <source>
        <dbReference type="EMBL" id="CAF0722374.1"/>
    </source>
</evidence>
<dbReference type="EMBL" id="CAJOBA010000012">
    <property type="protein sequence ID" value="CAF3494240.1"/>
    <property type="molecule type" value="Genomic_DNA"/>
</dbReference>
<dbReference type="OrthoDB" id="10255488at2759"/>
<evidence type="ECO:0000313" key="5">
    <source>
        <dbReference type="EMBL" id="CAF3494240.1"/>
    </source>
</evidence>
<evidence type="ECO:0000313" key="4">
    <source>
        <dbReference type="EMBL" id="CAF3494226.1"/>
    </source>
</evidence>
<dbReference type="EMBL" id="CAJNOK010000012">
    <property type="protein sequence ID" value="CAF0722374.1"/>
    <property type="molecule type" value="Genomic_DNA"/>
</dbReference>
<accession>A0A814E7D7</accession>
<gene>
    <name evidence="3" type="ORF">GPM918_LOCUS11944</name>
    <name evidence="1" type="ORF">OVA965_LOCUS144</name>
    <name evidence="2" type="ORF">OVA965_LOCUS145</name>
    <name evidence="6" type="ORF">SRO942_LOCUS11949</name>
    <name evidence="4" type="ORF">TMI583_LOCUS144</name>
    <name evidence="5" type="ORF">TMI583_LOCUS145</name>
</gene>
<dbReference type="Proteomes" id="UP000677228">
    <property type="component" value="Unassembled WGS sequence"/>
</dbReference>
<protein>
    <submittedName>
        <fullName evidence="3">Uncharacterized protein</fullName>
    </submittedName>
</protein>
<dbReference type="EMBL" id="CAJNOQ010002557">
    <property type="protein sequence ID" value="CAF0965280.1"/>
    <property type="molecule type" value="Genomic_DNA"/>
</dbReference>
<organism evidence="3 7">
    <name type="scientific">Didymodactylos carnosus</name>
    <dbReference type="NCBI Taxonomy" id="1234261"/>
    <lineage>
        <taxon>Eukaryota</taxon>
        <taxon>Metazoa</taxon>
        <taxon>Spiralia</taxon>
        <taxon>Gnathifera</taxon>
        <taxon>Rotifera</taxon>
        <taxon>Eurotatoria</taxon>
        <taxon>Bdelloidea</taxon>
        <taxon>Philodinida</taxon>
        <taxon>Philodinidae</taxon>
        <taxon>Didymodactylos</taxon>
    </lineage>
</organism>
<keyword evidence="7" id="KW-1185">Reference proteome</keyword>
<comment type="caution">
    <text evidence="3">The sequence shown here is derived from an EMBL/GenBank/DDBJ whole genome shotgun (WGS) entry which is preliminary data.</text>
</comment>
<reference evidence="3" key="1">
    <citation type="submission" date="2021-02" db="EMBL/GenBank/DDBJ databases">
        <authorList>
            <person name="Nowell W R."/>
        </authorList>
    </citation>
    <scope>NUCLEOTIDE SEQUENCE</scope>
</reference>
<dbReference type="AlphaFoldDB" id="A0A814E7D7"/>
<dbReference type="Proteomes" id="UP000663829">
    <property type="component" value="Unassembled WGS sequence"/>
</dbReference>
<dbReference type="Proteomes" id="UP000682733">
    <property type="component" value="Unassembled WGS sequence"/>
</dbReference>
<dbReference type="EMBL" id="CAJNOK010000012">
    <property type="protein sequence ID" value="CAF0722364.1"/>
    <property type="molecule type" value="Genomic_DNA"/>
</dbReference>